<dbReference type="InParanoid" id="A0A0C3NDZ5"/>
<organism evidence="1 2">
    <name type="scientific">Pisolithus tinctorius Marx 270</name>
    <dbReference type="NCBI Taxonomy" id="870435"/>
    <lineage>
        <taxon>Eukaryota</taxon>
        <taxon>Fungi</taxon>
        <taxon>Dikarya</taxon>
        <taxon>Basidiomycota</taxon>
        <taxon>Agaricomycotina</taxon>
        <taxon>Agaricomycetes</taxon>
        <taxon>Agaricomycetidae</taxon>
        <taxon>Boletales</taxon>
        <taxon>Sclerodermatineae</taxon>
        <taxon>Pisolithaceae</taxon>
        <taxon>Pisolithus</taxon>
    </lineage>
</organism>
<dbReference type="HOGENOM" id="CLU_1897045_0_0_1"/>
<protein>
    <submittedName>
        <fullName evidence="1">Uncharacterized protein</fullName>
    </submittedName>
</protein>
<gene>
    <name evidence="1" type="ORF">M404DRAFT_415131</name>
</gene>
<dbReference type="AlphaFoldDB" id="A0A0C3NDZ5"/>
<dbReference type="EMBL" id="KN832119">
    <property type="protein sequence ID" value="KIN94010.1"/>
    <property type="molecule type" value="Genomic_DNA"/>
</dbReference>
<sequence>MGCHIRVARQVRSRDLLRRRPALFSYPSQLPRKLMDNRCGHTDVSHMIVGRDRDDCKGFLQSAGNRCISFVVSLIRIGTVVGGIPPNYKWTYRNGHTAEILSIQKSKRGAERYTMSVREKRGTYYHLQSLTFPH</sequence>
<name>A0A0C3NDZ5_PISTI</name>
<evidence type="ECO:0000313" key="2">
    <source>
        <dbReference type="Proteomes" id="UP000054217"/>
    </source>
</evidence>
<reference evidence="2" key="2">
    <citation type="submission" date="2015-01" db="EMBL/GenBank/DDBJ databases">
        <title>Evolutionary Origins and Diversification of the Mycorrhizal Mutualists.</title>
        <authorList>
            <consortium name="DOE Joint Genome Institute"/>
            <consortium name="Mycorrhizal Genomics Consortium"/>
            <person name="Kohler A."/>
            <person name="Kuo A."/>
            <person name="Nagy L.G."/>
            <person name="Floudas D."/>
            <person name="Copeland A."/>
            <person name="Barry K.W."/>
            <person name="Cichocki N."/>
            <person name="Veneault-Fourrey C."/>
            <person name="LaButti K."/>
            <person name="Lindquist E.A."/>
            <person name="Lipzen A."/>
            <person name="Lundell T."/>
            <person name="Morin E."/>
            <person name="Murat C."/>
            <person name="Riley R."/>
            <person name="Ohm R."/>
            <person name="Sun H."/>
            <person name="Tunlid A."/>
            <person name="Henrissat B."/>
            <person name="Grigoriev I.V."/>
            <person name="Hibbett D.S."/>
            <person name="Martin F."/>
        </authorList>
    </citation>
    <scope>NUCLEOTIDE SEQUENCE [LARGE SCALE GENOMIC DNA]</scope>
    <source>
        <strain evidence="2">Marx 270</strain>
    </source>
</reference>
<reference evidence="1 2" key="1">
    <citation type="submission" date="2014-04" db="EMBL/GenBank/DDBJ databases">
        <authorList>
            <consortium name="DOE Joint Genome Institute"/>
            <person name="Kuo A."/>
            <person name="Kohler A."/>
            <person name="Costa M.D."/>
            <person name="Nagy L.G."/>
            <person name="Floudas D."/>
            <person name="Copeland A."/>
            <person name="Barry K.W."/>
            <person name="Cichocki N."/>
            <person name="Veneault-Fourrey C."/>
            <person name="LaButti K."/>
            <person name="Lindquist E.A."/>
            <person name="Lipzen A."/>
            <person name="Lundell T."/>
            <person name="Morin E."/>
            <person name="Murat C."/>
            <person name="Sun H."/>
            <person name="Tunlid A."/>
            <person name="Henrissat B."/>
            <person name="Grigoriev I.V."/>
            <person name="Hibbett D.S."/>
            <person name="Martin F."/>
            <person name="Nordberg H.P."/>
            <person name="Cantor M.N."/>
            <person name="Hua S.X."/>
        </authorList>
    </citation>
    <scope>NUCLEOTIDE SEQUENCE [LARGE SCALE GENOMIC DNA]</scope>
    <source>
        <strain evidence="1 2">Marx 270</strain>
    </source>
</reference>
<dbReference type="Proteomes" id="UP000054217">
    <property type="component" value="Unassembled WGS sequence"/>
</dbReference>
<accession>A0A0C3NDZ5</accession>
<keyword evidence="2" id="KW-1185">Reference proteome</keyword>
<proteinExistence type="predicted"/>
<evidence type="ECO:0000313" key="1">
    <source>
        <dbReference type="EMBL" id="KIN94010.1"/>
    </source>
</evidence>